<proteinExistence type="predicted"/>
<gene>
    <name evidence="1" type="ORF">H072_9404</name>
</gene>
<dbReference type="Proteomes" id="UP000015100">
    <property type="component" value="Unassembled WGS sequence"/>
</dbReference>
<evidence type="ECO:0000313" key="2">
    <source>
        <dbReference type="Proteomes" id="UP000015100"/>
    </source>
</evidence>
<evidence type="ECO:0000313" key="1">
    <source>
        <dbReference type="EMBL" id="EPS37024.1"/>
    </source>
</evidence>
<dbReference type="HOGENOM" id="CLU_035263_1_1_1"/>
<name>S8A2R6_DACHA</name>
<dbReference type="InterPro" id="IPR022085">
    <property type="entry name" value="OpdG"/>
</dbReference>
<dbReference type="PANTHER" id="PTHR38797">
    <property type="entry name" value="NUCLEAR PORE COMPLEX PROTEIN NUP85-RELATED"/>
    <property type="match status" value="1"/>
</dbReference>
<dbReference type="OrthoDB" id="3350591at2759"/>
<comment type="caution">
    <text evidence="1">The sequence shown here is derived from an EMBL/GenBank/DDBJ whole genome shotgun (WGS) entry which is preliminary data.</text>
</comment>
<dbReference type="eggNOG" id="ENOG502S6XE">
    <property type="taxonomic scope" value="Eukaryota"/>
</dbReference>
<sequence length="303" mass="33657">MSSIDEIKASPAFAAIQPLIPDDSTPGAPIQSVVESLTSPLTPTSTPSEISTYLQTLWTGFLLHVVDSTNLREDKHIPLSALLLAIQDTSAPKGIKYPDDSQQFIWSTLPDLSIYIRDWYNFSPSSAENTAPVKGIRWTTEEWIGFNGFLAVLSRETYKKYPPPLSAHTTTNTESQEIKSKRQAGDYFLYAIWALRELEVASEKIAQVHPADIAAAAMWLFEANEVIYQLCKDGKTYDGNVARGGEGYKDKGWKGFTVDRWSIWQNVLQSYATIVEENGEFGEAAEVAVYLAMQAVAAMERDS</sequence>
<organism evidence="1 2">
    <name type="scientific">Dactylellina haptotyla (strain CBS 200.50)</name>
    <name type="common">Nematode-trapping fungus</name>
    <name type="synonym">Monacrosporium haptotylum</name>
    <dbReference type="NCBI Taxonomy" id="1284197"/>
    <lineage>
        <taxon>Eukaryota</taxon>
        <taxon>Fungi</taxon>
        <taxon>Dikarya</taxon>
        <taxon>Ascomycota</taxon>
        <taxon>Pezizomycotina</taxon>
        <taxon>Orbiliomycetes</taxon>
        <taxon>Orbiliales</taxon>
        <taxon>Orbiliaceae</taxon>
        <taxon>Dactylellina</taxon>
    </lineage>
</organism>
<dbReference type="EMBL" id="AQGS01000803">
    <property type="protein sequence ID" value="EPS37024.1"/>
    <property type="molecule type" value="Genomic_DNA"/>
</dbReference>
<dbReference type="PANTHER" id="PTHR38797:SF4">
    <property type="entry name" value="NUCLEAR PORE COMPLEX PROTEIN NUP85"/>
    <property type="match status" value="1"/>
</dbReference>
<dbReference type="InterPro" id="IPR053204">
    <property type="entry name" value="Oxopyrrolidines_Biosynth-assoc"/>
</dbReference>
<accession>S8A2R6</accession>
<keyword evidence="2" id="KW-1185">Reference proteome</keyword>
<dbReference type="OMA" id="RWAKLNI"/>
<dbReference type="Pfam" id="PF12311">
    <property type="entry name" value="DUF3632"/>
    <property type="match status" value="1"/>
</dbReference>
<dbReference type="AlphaFoldDB" id="S8A2R6"/>
<reference evidence="1 2" key="1">
    <citation type="journal article" date="2013" name="PLoS Genet.">
        <title>Genomic mechanisms accounting for the adaptation to parasitism in nematode-trapping fungi.</title>
        <authorList>
            <person name="Meerupati T."/>
            <person name="Andersson K.M."/>
            <person name="Friman E."/>
            <person name="Kumar D."/>
            <person name="Tunlid A."/>
            <person name="Ahren D."/>
        </authorList>
    </citation>
    <scope>NUCLEOTIDE SEQUENCE [LARGE SCALE GENOMIC DNA]</scope>
    <source>
        <strain evidence="1 2">CBS 200.50</strain>
    </source>
</reference>
<protein>
    <submittedName>
        <fullName evidence="1">Uncharacterized protein</fullName>
    </submittedName>
</protein>
<dbReference type="STRING" id="1284197.S8A2R6"/>
<reference evidence="2" key="2">
    <citation type="submission" date="2013-04" db="EMBL/GenBank/DDBJ databases">
        <title>Genomic mechanisms accounting for the adaptation to parasitism in nematode-trapping fungi.</title>
        <authorList>
            <person name="Ahren D.G."/>
        </authorList>
    </citation>
    <scope>NUCLEOTIDE SEQUENCE [LARGE SCALE GENOMIC DNA]</scope>
    <source>
        <strain evidence="2">CBS 200.50</strain>
    </source>
</reference>